<dbReference type="GO" id="GO:0016301">
    <property type="term" value="F:kinase activity"/>
    <property type="evidence" value="ECO:0007669"/>
    <property type="project" value="UniProtKB-KW"/>
</dbReference>
<dbReference type="Proteomes" id="UP000198546">
    <property type="component" value="Chromosome i"/>
</dbReference>
<protein>
    <submittedName>
        <fullName evidence="9">Uncharacterized conserved protein YgbK, DUF1537 family</fullName>
    </submittedName>
</protein>
<dbReference type="RefSeq" id="WP_090590958.1">
    <property type="nucleotide sequence ID" value="NZ_LT629688.1"/>
</dbReference>
<accession>A0A1G6UFI2</accession>
<evidence type="ECO:0000313" key="9">
    <source>
        <dbReference type="EMBL" id="SDD39466.1"/>
    </source>
</evidence>
<evidence type="ECO:0000256" key="6">
    <source>
        <dbReference type="ARBA" id="ARBA00023277"/>
    </source>
</evidence>
<dbReference type="InterPro" id="IPR042213">
    <property type="entry name" value="NBD_C_sf"/>
</dbReference>
<dbReference type="EMBL" id="LT629688">
    <property type="protein sequence ID" value="SDD39466.1"/>
    <property type="molecule type" value="Genomic_DNA"/>
</dbReference>
<dbReference type="Gene3D" id="3.40.980.20">
    <property type="entry name" value="Four-carbon acid sugar kinase, nucleotide binding domain"/>
    <property type="match status" value="1"/>
</dbReference>
<keyword evidence="6" id="KW-0119">Carbohydrate metabolism</keyword>
<gene>
    <name evidence="9" type="ORF">SAMN04489747_0859</name>
</gene>
<feature type="domain" description="Four-carbon acid sugar kinase nucleotide binding" evidence="8">
    <location>
        <begin position="247"/>
        <end position="401"/>
    </location>
</feature>
<evidence type="ECO:0000313" key="10">
    <source>
        <dbReference type="Proteomes" id="UP000198546"/>
    </source>
</evidence>
<dbReference type="InterPro" id="IPR031475">
    <property type="entry name" value="NBD_C"/>
</dbReference>
<dbReference type="InterPro" id="IPR010737">
    <property type="entry name" value="4-carb_acid_sugar_kinase_N"/>
</dbReference>
<dbReference type="Gene3D" id="3.40.50.10840">
    <property type="entry name" value="Putative sugar-binding, N-terminal domain"/>
    <property type="match status" value="1"/>
</dbReference>
<keyword evidence="10" id="KW-1185">Reference proteome</keyword>
<feature type="domain" description="Four-carbon acid sugar kinase N-terminal" evidence="7">
    <location>
        <begin position="4"/>
        <end position="226"/>
    </location>
</feature>
<dbReference type="AlphaFoldDB" id="A0A1G6UFI2"/>
<dbReference type="InterPro" id="IPR037051">
    <property type="entry name" value="4-carb_acid_sugar_kinase_N_sf"/>
</dbReference>
<evidence type="ECO:0000256" key="4">
    <source>
        <dbReference type="ARBA" id="ARBA00022777"/>
    </source>
</evidence>
<keyword evidence="3" id="KW-0547">Nucleotide-binding</keyword>
<keyword evidence="5" id="KW-0067">ATP-binding</keyword>
<dbReference type="STRING" id="675864.SAMN04489747_0859"/>
<evidence type="ECO:0000256" key="1">
    <source>
        <dbReference type="ARBA" id="ARBA00005715"/>
    </source>
</evidence>
<organism evidence="9 10">
    <name type="scientific">Auraticoccus monumenti</name>
    <dbReference type="NCBI Taxonomy" id="675864"/>
    <lineage>
        <taxon>Bacteria</taxon>
        <taxon>Bacillati</taxon>
        <taxon>Actinomycetota</taxon>
        <taxon>Actinomycetes</taxon>
        <taxon>Propionibacteriales</taxon>
        <taxon>Propionibacteriaceae</taxon>
        <taxon>Auraticoccus</taxon>
    </lineage>
</organism>
<keyword evidence="4" id="KW-0418">Kinase</keyword>
<name>A0A1G6UFI2_9ACTN</name>
<dbReference type="OrthoDB" id="153193at2"/>
<reference evidence="9 10" key="1">
    <citation type="submission" date="2016-10" db="EMBL/GenBank/DDBJ databases">
        <authorList>
            <person name="de Groot N.N."/>
        </authorList>
    </citation>
    <scope>NUCLEOTIDE SEQUENCE [LARGE SCALE GENOMIC DNA]</scope>
    <source>
        <strain evidence="9 10">MON 2.2</strain>
    </source>
</reference>
<sequence length="410" mass="42406">MLVLVLDDDPTGSQSATGVEVLLDWDTDTLTDALGSAPAVYLLTNTRAVAEAEAVALVHRTRDMAAEAGRRLGERVHLVLRGDSTLRGHVFAEAAAVDDRAPLLFVPAFPGGGRTTVDGTHLVRVGGRTLPAHETEFAADPVFGYRSGHLPDYVREHSDREPVLLPIEVVRDPAALVAALVGAGDGQVLLPDVHDDADVERLAVAVRTAWTERELVVRGGAPIAAAVAGVTSAGLLPTPVTPSGRTLLVCGSHTSAATRQLAVAAAGRRAPCVIDTDAALADGPGEVDRLVSEVAPALADGFAALASERVRRPEHHTLAHGESVMRVLVGTVAALRDDVEVVVSKGGITGAEVARAGLGAARARVRGQVLPGVSVWDLSTPAGRPVVLVVVPGNVGEDDTLDTVLRAVST</sequence>
<keyword evidence="2" id="KW-0808">Transferase</keyword>
<evidence type="ECO:0000259" key="7">
    <source>
        <dbReference type="Pfam" id="PF07005"/>
    </source>
</evidence>
<evidence type="ECO:0000259" key="8">
    <source>
        <dbReference type="Pfam" id="PF17042"/>
    </source>
</evidence>
<evidence type="ECO:0000256" key="2">
    <source>
        <dbReference type="ARBA" id="ARBA00022679"/>
    </source>
</evidence>
<dbReference type="SUPFAM" id="SSF142764">
    <property type="entry name" value="YgbK-like"/>
    <property type="match status" value="1"/>
</dbReference>
<dbReference type="GO" id="GO:0005524">
    <property type="term" value="F:ATP binding"/>
    <property type="evidence" value="ECO:0007669"/>
    <property type="project" value="UniProtKB-KW"/>
</dbReference>
<evidence type="ECO:0000256" key="5">
    <source>
        <dbReference type="ARBA" id="ARBA00022840"/>
    </source>
</evidence>
<comment type="similarity">
    <text evidence="1">Belongs to the four-carbon acid sugar kinase family.</text>
</comment>
<proteinExistence type="inferred from homology"/>
<dbReference type="Pfam" id="PF07005">
    <property type="entry name" value="SBD_N"/>
    <property type="match status" value="1"/>
</dbReference>
<evidence type="ECO:0000256" key="3">
    <source>
        <dbReference type="ARBA" id="ARBA00022741"/>
    </source>
</evidence>
<dbReference type="Pfam" id="PF17042">
    <property type="entry name" value="NBD_C"/>
    <property type="match status" value="1"/>
</dbReference>